<protein>
    <submittedName>
        <fullName evidence="1">Uncharacterized protein</fullName>
    </submittedName>
</protein>
<evidence type="ECO:0000313" key="1">
    <source>
        <dbReference type="EMBL" id="GAH80616.1"/>
    </source>
</evidence>
<dbReference type="InterPro" id="IPR010856">
    <property type="entry name" value="Gig2-like"/>
</dbReference>
<gene>
    <name evidence="1" type="ORF">S03H2_61064</name>
</gene>
<dbReference type="SUPFAM" id="SSF51197">
    <property type="entry name" value="Clavaminate synthase-like"/>
    <property type="match status" value="1"/>
</dbReference>
<dbReference type="Gene3D" id="2.60.120.330">
    <property type="entry name" value="B-lactam Antibiotic, Isopenicillin N Synthase, Chain"/>
    <property type="match status" value="1"/>
</dbReference>
<reference evidence="1" key="1">
    <citation type="journal article" date="2014" name="Front. Microbiol.">
        <title>High frequency of phylogenetically diverse reductive dehalogenase-homologous genes in deep subseafloor sedimentary metagenomes.</title>
        <authorList>
            <person name="Kawai M."/>
            <person name="Futagami T."/>
            <person name="Toyoda A."/>
            <person name="Takaki Y."/>
            <person name="Nishi S."/>
            <person name="Hori S."/>
            <person name="Arai W."/>
            <person name="Tsubouchi T."/>
            <person name="Morono Y."/>
            <person name="Uchiyama I."/>
            <person name="Ito T."/>
            <person name="Fujiyama A."/>
            <person name="Inagaki F."/>
            <person name="Takami H."/>
        </authorList>
    </citation>
    <scope>NUCLEOTIDE SEQUENCE</scope>
    <source>
        <strain evidence="1">Expedition CK06-06</strain>
    </source>
</reference>
<dbReference type="AlphaFoldDB" id="X1IDY5"/>
<name>X1IDY5_9ZZZZ</name>
<feature type="non-terminal residue" evidence="1">
    <location>
        <position position="1"/>
    </location>
</feature>
<dbReference type="Pfam" id="PF07350">
    <property type="entry name" value="Gig2-like"/>
    <property type="match status" value="1"/>
</dbReference>
<dbReference type="EMBL" id="BARU01039393">
    <property type="protein sequence ID" value="GAH80616.1"/>
    <property type="molecule type" value="Genomic_DNA"/>
</dbReference>
<organism evidence="1">
    <name type="scientific">marine sediment metagenome</name>
    <dbReference type="NCBI Taxonomy" id="412755"/>
    <lineage>
        <taxon>unclassified sequences</taxon>
        <taxon>metagenomes</taxon>
        <taxon>ecological metagenomes</taxon>
    </lineage>
</organism>
<proteinExistence type="predicted"/>
<accession>X1IDY5</accession>
<sequence length="61" mass="6384">AAAPGCAKNDAYLQRQRAAFLRGESPPDFPADHFEVEFDGRGGEGDLTALGRSQMGFGAGV</sequence>
<comment type="caution">
    <text evidence="1">The sequence shown here is derived from an EMBL/GenBank/DDBJ whole genome shotgun (WGS) entry which is preliminary data.</text>
</comment>
<dbReference type="InterPro" id="IPR027443">
    <property type="entry name" value="IPNS-like_sf"/>
</dbReference>